<dbReference type="AlphaFoldDB" id="A0A9P8EQN8"/>
<feature type="non-terminal residue" evidence="2">
    <location>
        <position position="328"/>
    </location>
</feature>
<gene>
    <name evidence="2" type="ORF">KCU76_g3663</name>
</gene>
<name>A0A9P8EQN8_AURME</name>
<accession>A0A9P8EQN8</accession>
<dbReference type="EMBL" id="JAHFXF010000099">
    <property type="protein sequence ID" value="KAG9696556.1"/>
    <property type="molecule type" value="Genomic_DNA"/>
</dbReference>
<sequence length="328" mass="36732">MVKLVDKKKRKDPPHSVSSGGGVLDSGVKKTPPVSPTKSATRTSLRQQHKAPESGPLPDSWANFDTKKDTEPAEFISKTTSHKTPEGVACKKRWKYTTGTEQCELWGYHADRGRNHFYPGQIIRAMDAHPQCDLSVGLDDRNTSSHTDGPIIAKKRPMVVLWKTHSAVLCLPMKTLSESKAMEAYPERWYEYISATSEDDASWEGQTPHAGPPLKFIPNLNKDKDDVIKGRCYISLTAATQVNIKSELNIDLGRLAGSAYCRLIEAYTYAQNQNKQKAFEEFGEVAELPDPETWWAGKNPGPWKLREMKMNAKVPVVVDKTTTVYKLE</sequence>
<proteinExistence type="predicted"/>
<evidence type="ECO:0000313" key="3">
    <source>
        <dbReference type="Proteomes" id="UP000779574"/>
    </source>
</evidence>
<evidence type="ECO:0000256" key="1">
    <source>
        <dbReference type="SAM" id="MobiDB-lite"/>
    </source>
</evidence>
<feature type="compositionally biased region" description="Polar residues" evidence="1">
    <location>
        <begin position="36"/>
        <end position="46"/>
    </location>
</feature>
<feature type="compositionally biased region" description="Basic residues" evidence="1">
    <location>
        <begin position="1"/>
        <end position="12"/>
    </location>
</feature>
<dbReference type="OrthoDB" id="3438983at2759"/>
<organism evidence="2 3">
    <name type="scientific">Aureobasidium melanogenum</name>
    <name type="common">Aureobasidium pullulans var. melanogenum</name>
    <dbReference type="NCBI Taxonomy" id="46634"/>
    <lineage>
        <taxon>Eukaryota</taxon>
        <taxon>Fungi</taxon>
        <taxon>Dikarya</taxon>
        <taxon>Ascomycota</taxon>
        <taxon>Pezizomycotina</taxon>
        <taxon>Dothideomycetes</taxon>
        <taxon>Dothideomycetidae</taxon>
        <taxon>Dothideales</taxon>
        <taxon>Saccotheciaceae</taxon>
        <taxon>Aureobasidium</taxon>
    </lineage>
</organism>
<reference evidence="2" key="2">
    <citation type="submission" date="2021-08" db="EMBL/GenBank/DDBJ databases">
        <authorList>
            <person name="Gostincar C."/>
            <person name="Sun X."/>
            <person name="Song Z."/>
            <person name="Gunde-Cimerman N."/>
        </authorList>
    </citation>
    <scope>NUCLEOTIDE SEQUENCE</scope>
    <source>
        <strain evidence="2">EXF-9911</strain>
    </source>
</reference>
<comment type="caution">
    <text evidence="2">The sequence shown here is derived from an EMBL/GenBank/DDBJ whole genome shotgun (WGS) entry which is preliminary data.</text>
</comment>
<protein>
    <submittedName>
        <fullName evidence="2">Uncharacterized protein</fullName>
    </submittedName>
</protein>
<dbReference type="Proteomes" id="UP000779574">
    <property type="component" value="Unassembled WGS sequence"/>
</dbReference>
<feature type="region of interest" description="Disordered" evidence="1">
    <location>
        <begin position="1"/>
        <end position="66"/>
    </location>
</feature>
<evidence type="ECO:0000313" key="2">
    <source>
        <dbReference type="EMBL" id="KAG9696556.1"/>
    </source>
</evidence>
<reference evidence="2" key="1">
    <citation type="journal article" date="2021" name="J Fungi (Basel)">
        <title>Virulence traits and population genomics of the black yeast Aureobasidium melanogenum.</title>
        <authorList>
            <person name="Cernosa A."/>
            <person name="Sun X."/>
            <person name="Gostincar C."/>
            <person name="Fang C."/>
            <person name="Gunde-Cimerman N."/>
            <person name="Song Z."/>
        </authorList>
    </citation>
    <scope>NUCLEOTIDE SEQUENCE</scope>
    <source>
        <strain evidence="2">EXF-9911</strain>
    </source>
</reference>